<dbReference type="Proteomes" id="UP000032458">
    <property type="component" value="Unassembled WGS sequence"/>
</dbReference>
<proteinExistence type="inferred from homology"/>
<dbReference type="InterPro" id="IPR019734">
    <property type="entry name" value="TPR_rpt"/>
</dbReference>
<dbReference type="Gene3D" id="1.25.40.10">
    <property type="entry name" value="Tetratricopeptide repeat domain"/>
    <property type="match status" value="3"/>
</dbReference>
<dbReference type="GO" id="GO:0003677">
    <property type="term" value="F:DNA binding"/>
    <property type="evidence" value="ECO:0007669"/>
    <property type="project" value="UniProtKB-UniRule"/>
</dbReference>
<dbReference type="SUPFAM" id="SSF52540">
    <property type="entry name" value="P-loop containing nucleoside triphosphate hydrolases"/>
    <property type="match status" value="1"/>
</dbReference>
<keyword evidence="10" id="KW-1185">Reference proteome</keyword>
<evidence type="ECO:0000313" key="9">
    <source>
        <dbReference type="EMBL" id="KIZ15206.1"/>
    </source>
</evidence>
<dbReference type="GO" id="GO:0043531">
    <property type="term" value="F:ADP binding"/>
    <property type="evidence" value="ECO:0007669"/>
    <property type="project" value="InterPro"/>
</dbReference>
<dbReference type="RefSeq" id="WP_044366919.1">
    <property type="nucleotide sequence ID" value="NZ_JRKI01000034.1"/>
</dbReference>
<dbReference type="SUPFAM" id="SSF48452">
    <property type="entry name" value="TPR-like"/>
    <property type="match status" value="2"/>
</dbReference>
<dbReference type="SMART" id="SM00028">
    <property type="entry name" value="TPR"/>
    <property type="match status" value="4"/>
</dbReference>
<accession>A0A0D7CGR4</accession>
<keyword evidence="4 6" id="KW-0238">DNA-binding</keyword>
<dbReference type="SMART" id="SM00862">
    <property type="entry name" value="Trans_reg_C"/>
    <property type="match status" value="1"/>
</dbReference>
<dbReference type="SUPFAM" id="SSF46894">
    <property type="entry name" value="C-terminal effector domain of the bipartite response regulators"/>
    <property type="match status" value="1"/>
</dbReference>
<keyword evidence="5" id="KW-0804">Transcription</keyword>
<dbReference type="GO" id="GO:0000160">
    <property type="term" value="P:phosphorelay signal transduction system"/>
    <property type="evidence" value="ECO:0007669"/>
    <property type="project" value="UniProtKB-KW"/>
</dbReference>
<dbReference type="PANTHER" id="PTHR35807">
    <property type="entry name" value="TRANSCRIPTIONAL REGULATOR REDD-RELATED"/>
    <property type="match status" value="1"/>
</dbReference>
<name>A0A0D7CGR4_9ACTN</name>
<organism evidence="9 10">
    <name type="scientific">Streptomyces natalensis ATCC 27448</name>
    <dbReference type="NCBI Taxonomy" id="1240678"/>
    <lineage>
        <taxon>Bacteria</taxon>
        <taxon>Bacillati</taxon>
        <taxon>Actinomycetota</taxon>
        <taxon>Actinomycetes</taxon>
        <taxon>Kitasatosporales</taxon>
        <taxon>Streptomycetaceae</taxon>
        <taxon>Streptomyces</taxon>
    </lineage>
</organism>
<keyword evidence="3" id="KW-0805">Transcription regulation</keyword>
<evidence type="ECO:0000256" key="6">
    <source>
        <dbReference type="PROSITE-ProRule" id="PRU01091"/>
    </source>
</evidence>
<evidence type="ECO:0000256" key="7">
    <source>
        <dbReference type="SAM" id="MobiDB-lite"/>
    </source>
</evidence>
<comment type="caution">
    <text evidence="9">The sequence shown here is derived from an EMBL/GenBank/DDBJ whole genome shotgun (WGS) entry which is preliminary data.</text>
</comment>
<dbReference type="InterPro" id="IPR027417">
    <property type="entry name" value="P-loop_NTPase"/>
</dbReference>
<dbReference type="CDD" id="cd15831">
    <property type="entry name" value="BTAD"/>
    <property type="match status" value="1"/>
</dbReference>
<reference evidence="9 10" key="1">
    <citation type="submission" date="2014-09" db="EMBL/GenBank/DDBJ databases">
        <title>Draft genome sequence of Streptomyces natalensis ATCC 27448, producer of the antifungal pimaricin.</title>
        <authorList>
            <person name="Mendes M.V."/>
            <person name="Beites T."/>
            <person name="Pires S."/>
            <person name="Santos C.L."/>
            <person name="Moradas-Ferreira P."/>
        </authorList>
    </citation>
    <scope>NUCLEOTIDE SEQUENCE [LARGE SCALE GENOMIC DNA]</scope>
    <source>
        <strain evidence="9 10">ATCC 27448</strain>
    </source>
</reference>
<gene>
    <name evidence="9" type="ORF">SNA_26770</name>
</gene>
<protein>
    <submittedName>
        <fullName evidence="9">SARP family transcriptional regulator</fullName>
    </submittedName>
</protein>
<dbReference type="InterPro" id="IPR042197">
    <property type="entry name" value="Apaf_helical"/>
</dbReference>
<dbReference type="Gene3D" id="3.40.50.300">
    <property type="entry name" value="P-loop containing nucleotide triphosphate hydrolases"/>
    <property type="match status" value="1"/>
</dbReference>
<dbReference type="InterPro" id="IPR001867">
    <property type="entry name" value="OmpR/PhoB-type_DNA-bd"/>
</dbReference>
<dbReference type="PANTHER" id="PTHR35807:SF1">
    <property type="entry name" value="TRANSCRIPTIONAL REGULATOR REDD"/>
    <property type="match status" value="1"/>
</dbReference>
<dbReference type="GO" id="GO:0006355">
    <property type="term" value="P:regulation of DNA-templated transcription"/>
    <property type="evidence" value="ECO:0007669"/>
    <property type="project" value="InterPro"/>
</dbReference>
<dbReference type="Gene3D" id="1.10.8.430">
    <property type="entry name" value="Helical domain of apoptotic protease-activating factors"/>
    <property type="match status" value="1"/>
</dbReference>
<dbReference type="InterPro" id="IPR011990">
    <property type="entry name" value="TPR-like_helical_dom_sf"/>
</dbReference>
<dbReference type="EMBL" id="JRKI01000034">
    <property type="protein sequence ID" value="KIZ15206.1"/>
    <property type="molecule type" value="Genomic_DNA"/>
</dbReference>
<keyword evidence="2" id="KW-0902">Two-component regulatory system</keyword>
<feature type="DNA-binding region" description="OmpR/PhoB-type" evidence="6">
    <location>
        <begin position="4"/>
        <end position="111"/>
    </location>
</feature>
<feature type="domain" description="OmpR/PhoB-type" evidence="8">
    <location>
        <begin position="4"/>
        <end position="111"/>
    </location>
</feature>
<dbReference type="InterPro" id="IPR005158">
    <property type="entry name" value="BTAD"/>
</dbReference>
<evidence type="ECO:0000256" key="4">
    <source>
        <dbReference type="ARBA" id="ARBA00023125"/>
    </source>
</evidence>
<dbReference type="PROSITE" id="PS51755">
    <property type="entry name" value="OMPR_PHOB"/>
    <property type="match status" value="1"/>
</dbReference>
<comment type="similarity">
    <text evidence="1">Belongs to the AfsR/DnrI/RedD regulatory family.</text>
</comment>
<dbReference type="PRINTS" id="PR00364">
    <property type="entry name" value="DISEASERSIST"/>
</dbReference>
<evidence type="ECO:0000256" key="2">
    <source>
        <dbReference type="ARBA" id="ARBA00023012"/>
    </source>
</evidence>
<dbReference type="SMART" id="SM01043">
    <property type="entry name" value="BTAD"/>
    <property type="match status" value="1"/>
</dbReference>
<evidence type="ECO:0000256" key="1">
    <source>
        <dbReference type="ARBA" id="ARBA00005820"/>
    </source>
</evidence>
<dbReference type="Pfam" id="PF03704">
    <property type="entry name" value="BTAD"/>
    <property type="match status" value="1"/>
</dbReference>
<evidence type="ECO:0000256" key="5">
    <source>
        <dbReference type="ARBA" id="ARBA00023163"/>
    </source>
</evidence>
<dbReference type="InterPro" id="IPR016032">
    <property type="entry name" value="Sig_transdc_resp-reg_C-effctor"/>
</dbReference>
<sequence>MGDGGSVVSGGVRQRLRIAVLGPVLAWRDGTPLDLGPVRRQAVLAALLLRAGTPTGPEQLLDGVWGANPPGSGRRVLPSYVYQLRKALDAEGAGPAESVIRSDRGGYCFARDAAELDVAELAELGGAAQRAKESGDLAAAMDRCSEALALFRGEPLAGVPGPFAQGERGRLTQRRRTLQQERLDCLVLLGRSAEALDDLAAVAASDPYDESLMALRMRALYGSGHQAEALNAYQDMRKRLRDELGVDPGAELRRVHQAVLRRDDQLLLGPAATRPAAAPATPPARPRRPVNELPGDTGHLAGRERELALLTAPLADAAVSVVAVDGPAGVGKSALAVRAAWRLREHYPDGCLFADLRAHSTEQHGIAPQRILRRLLRSVGAAESEVLDDLDELVAAWRAATSSLRLLLVLDDVPGAQQVRPLLPAGPGSAVIVAGRRRLAGLDADRRVSLEPLAAGDAVSLLRHVLGEARADREPEAAQELVRLCDGLPLALRIAGARLQNRPAWTLAYLVERMSGDERRLGELSAGDRSVEAAFRLSYEQLAPMQQRGFRALGLSPTVEFDPLTPAAVLGCPPLDAEWILESLVDASLLQQPRPGRYRLHDLVRVHARRLADATPGEADEARTAVLRLYLDAARIASDWGPDAFLTGPRPAAAPFPDWKDADGWLDAAGGELVDVVGHAAALGEADYACWIAEALSDYFARRGRYHECRTALEIALAHAEEAGDRRMPSALRTCMGVNDLYQGRHQEGHAWFTEALHLARRRADRGEEARALAGLGAADLYAGRAEQAMTRIADAVEQAQRSDDSWLVAMGLCLLGSLHQLHGRNEEALACFASSVTRAEKIGRPRMISRSLACAADLHHGLGQYGEARTFYRQAADLAERAGDVLLHAILLTRLGSAELGDGNLSAAAALHHQALSHHRTLSPLTEPHFARLEMDIRYRLGRTYSAAGRVAEAREQFRSALAVPGAGEHPMERSQALAGLEECGAG</sequence>
<dbReference type="InterPro" id="IPR036388">
    <property type="entry name" value="WH-like_DNA-bd_sf"/>
</dbReference>
<dbReference type="InterPro" id="IPR051677">
    <property type="entry name" value="AfsR-DnrI-RedD_regulator"/>
</dbReference>
<dbReference type="Pfam" id="PF13181">
    <property type="entry name" value="TPR_8"/>
    <property type="match status" value="1"/>
</dbReference>
<dbReference type="Gene3D" id="1.10.10.10">
    <property type="entry name" value="Winged helix-like DNA-binding domain superfamily/Winged helix DNA-binding domain"/>
    <property type="match status" value="1"/>
</dbReference>
<evidence type="ECO:0000259" key="8">
    <source>
        <dbReference type="PROSITE" id="PS51755"/>
    </source>
</evidence>
<dbReference type="Pfam" id="PF00486">
    <property type="entry name" value="Trans_reg_C"/>
    <property type="match status" value="1"/>
</dbReference>
<dbReference type="AlphaFoldDB" id="A0A0D7CGR4"/>
<dbReference type="PATRIC" id="fig|1240678.4.peg.5701"/>
<feature type="region of interest" description="Disordered" evidence="7">
    <location>
        <begin position="273"/>
        <end position="298"/>
    </location>
</feature>
<evidence type="ECO:0000256" key="3">
    <source>
        <dbReference type="ARBA" id="ARBA00023015"/>
    </source>
</evidence>
<feature type="region of interest" description="Disordered" evidence="7">
    <location>
        <begin position="966"/>
        <end position="988"/>
    </location>
</feature>
<evidence type="ECO:0000313" key="10">
    <source>
        <dbReference type="Proteomes" id="UP000032458"/>
    </source>
</evidence>